<dbReference type="EMBL" id="VZUB01055052">
    <property type="protein sequence ID" value="NXU82024.1"/>
    <property type="molecule type" value="Genomic_DNA"/>
</dbReference>
<feature type="non-terminal residue" evidence="4">
    <location>
        <position position="80"/>
    </location>
</feature>
<evidence type="ECO:0000259" key="3">
    <source>
        <dbReference type="PROSITE" id="PS00214"/>
    </source>
</evidence>
<evidence type="ECO:0000256" key="2">
    <source>
        <dbReference type="RuleBase" id="RU003696"/>
    </source>
</evidence>
<dbReference type="Pfam" id="PF00061">
    <property type="entry name" value="Lipocalin"/>
    <property type="match status" value="1"/>
</dbReference>
<feature type="domain" description="Cytosolic fatty-acid binding proteins" evidence="3">
    <location>
        <begin position="5"/>
        <end position="22"/>
    </location>
</feature>
<dbReference type="Proteomes" id="UP000579904">
    <property type="component" value="Unassembled WGS sequence"/>
</dbReference>
<keyword evidence="2" id="KW-0813">Transport</keyword>
<dbReference type="InterPro" id="IPR000463">
    <property type="entry name" value="Fatty_acid-bd"/>
</dbReference>
<comment type="similarity">
    <text evidence="1 2">Belongs to the calycin superfamily. Fatty-acid binding protein (FABP) family.</text>
</comment>
<dbReference type="PANTHER" id="PTHR11955">
    <property type="entry name" value="FATTY ACID BINDING PROTEIN"/>
    <property type="match status" value="1"/>
</dbReference>
<gene>
    <name evidence="4" type="primary">Fabp2</name>
    <name evidence="4" type="ORF">OREMEL_R04621</name>
</gene>
<dbReference type="OrthoDB" id="9991853at2759"/>
<feature type="non-terminal residue" evidence="4">
    <location>
        <position position="1"/>
    </location>
</feature>
<evidence type="ECO:0000256" key="1">
    <source>
        <dbReference type="ARBA" id="ARBA00008390"/>
    </source>
</evidence>
<comment type="caution">
    <text evidence="4">The sequence shown here is derived from an EMBL/GenBank/DDBJ whole genome shotgun (WGS) entry which is preliminary data.</text>
</comment>
<reference evidence="4 5" key="1">
    <citation type="submission" date="2019-09" db="EMBL/GenBank/DDBJ databases">
        <title>Bird 10,000 Genomes (B10K) Project - Family phase.</title>
        <authorList>
            <person name="Zhang G."/>
        </authorList>
    </citation>
    <scope>NUCLEOTIDE SEQUENCE [LARGE SCALE GENOMIC DNA]</scope>
    <source>
        <strain evidence="4">OUT-0002</strain>
    </source>
</reference>
<evidence type="ECO:0000313" key="5">
    <source>
        <dbReference type="Proteomes" id="UP000579904"/>
    </source>
</evidence>
<protein>
    <submittedName>
        <fullName evidence="4">FABPI protein</fullName>
    </submittedName>
</protein>
<evidence type="ECO:0000313" key="4">
    <source>
        <dbReference type="EMBL" id="NXU82024.1"/>
    </source>
</evidence>
<keyword evidence="5" id="KW-1185">Reference proteome</keyword>
<dbReference type="AlphaFoldDB" id="A0A7L3NSF7"/>
<dbReference type="InterPro" id="IPR012674">
    <property type="entry name" value="Calycin"/>
</dbReference>
<name>A0A7L3NSF7_9AVES</name>
<dbReference type="InterPro" id="IPR031259">
    <property type="entry name" value="ILBP"/>
</dbReference>
<dbReference type="SUPFAM" id="SSF50814">
    <property type="entry name" value="Lipocalins"/>
    <property type="match status" value="1"/>
</dbReference>
<dbReference type="Gene3D" id="2.40.128.20">
    <property type="match status" value="1"/>
</dbReference>
<dbReference type="PROSITE" id="PS00214">
    <property type="entry name" value="FABP"/>
    <property type="match status" value="1"/>
</dbReference>
<organism evidence="4 5">
    <name type="scientific">Oreotrochilus melanogaster</name>
    <dbReference type="NCBI Taxonomy" id="689266"/>
    <lineage>
        <taxon>Eukaryota</taxon>
        <taxon>Metazoa</taxon>
        <taxon>Chordata</taxon>
        <taxon>Craniata</taxon>
        <taxon>Vertebrata</taxon>
        <taxon>Euteleostomi</taxon>
        <taxon>Archelosauria</taxon>
        <taxon>Archosauria</taxon>
        <taxon>Dinosauria</taxon>
        <taxon>Saurischia</taxon>
        <taxon>Theropoda</taxon>
        <taxon>Coelurosauria</taxon>
        <taxon>Aves</taxon>
        <taxon>Neognathae</taxon>
        <taxon>Neoaves</taxon>
        <taxon>Strisores</taxon>
        <taxon>Apodiformes</taxon>
        <taxon>Trochilidae</taxon>
        <taxon>Oreotrochilus</taxon>
    </lineage>
</organism>
<accession>A0A7L3NSF7</accession>
<dbReference type="GO" id="GO:0008289">
    <property type="term" value="F:lipid binding"/>
    <property type="evidence" value="ECO:0007669"/>
    <property type="project" value="InterPro"/>
</dbReference>
<proteinExistence type="inferred from homology"/>
<dbReference type="InterPro" id="IPR000566">
    <property type="entry name" value="Lipocln_cytosolic_FA-bd_dom"/>
</dbReference>
<sequence length="80" mass="9353">MAFDGTWKIDRSENYEKLMKAMGVNKMKRKLGIHVNMKINFQQDDNKFTVKESSNFHTTEIVFILGVNFDYNLDDGTELT</sequence>
<dbReference type="PRINTS" id="PR00178">
    <property type="entry name" value="FATTYACIDBP"/>
</dbReference>